<dbReference type="FunFam" id="1.20.58.220:FF:000001">
    <property type="entry name" value="Phosphate-specific transport system accessory protein PhoU"/>
    <property type="match status" value="1"/>
</dbReference>
<dbReference type="PIRSF" id="PIRSF003107">
    <property type="entry name" value="PhoU"/>
    <property type="match status" value="1"/>
</dbReference>
<evidence type="ECO:0000313" key="9">
    <source>
        <dbReference type="EMBL" id="GLQ32787.1"/>
    </source>
</evidence>
<dbReference type="EMBL" id="BSNM01000016">
    <property type="protein sequence ID" value="GLQ32787.1"/>
    <property type="molecule type" value="Genomic_DNA"/>
</dbReference>
<dbReference type="Proteomes" id="UP001161389">
    <property type="component" value="Unassembled WGS sequence"/>
</dbReference>
<evidence type="ECO:0000256" key="5">
    <source>
        <dbReference type="ARBA" id="ARBA00022592"/>
    </source>
</evidence>
<reference evidence="9" key="1">
    <citation type="journal article" date="2014" name="Int. J. Syst. Evol. Microbiol.">
        <title>Complete genome sequence of Corynebacterium casei LMG S-19264T (=DSM 44701T), isolated from a smear-ripened cheese.</title>
        <authorList>
            <consortium name="US DOE Joint Genome Institute (JGI-PGF)"/>
            <person name="Walter F."/>
            <person name="Albersmeier A."/>
            <person name="Kalinowski J."/>
            <person name="Ruckert C."/>
        </authorList>
    </citation>
    <scope>NUCLEOTIDE SEQUENCE</scope>
    <source>
        <strain evidence="9">NBRC 110071</strain>
    </source>
</reference>
<dbReference type="FunFam" id="1.20.58.220:FF:000002">
    <property type="entry name" value="Phosphate-specific transport system accessory protein PhoU"/>
    <property type="match status" value="1"/>
</dbReference>
<dbReference type="NCBIfam" id="TIGR02135">
    <property type="entry name" value="phoU_full"/>
    <property type="match status" value="1"/>
</dbReference>
<feature type="domain" description="PhoU" evidence="8">
    <location>
        <begin position="131"/>
        <end position="216"/>
    </location>
</feature>
<dbReference type="InterPro" id="IPR038078">
    <property type="entry name" value="PhoU-like_sf"/>
</dbReference>
<comment type="subcellular location">
    <subcellularLocation>
        <location evidence="1 6">Cytoplasm</location>
    </subcellularLocation>
</comment>
<dbReference type="GO" id="GO:0045936">
    <property type="term" value="P:negative regulation of phosphate metabolic process"/>
    <property type="evidence" value="ECO:0007669"/>
    <property type="project" value="InterPro"/>
</dbReference>
<feature type="domain" description="PhoU" evidence="8">
    <location>
        <begin position="28"/>
        <end position="114"/>
    </location>
</feature>
<organism evidence="9 10">
    <name type="scientific">Litoribrevibacter albus</name>
    <dbReference type="NCBI Taxonomy" id="1473156"/>
    <lineage>
        <taxon>Bacteria</taxon>
        <taxon>Pseudomonadati</taxon>
        <taxon>Pseudomonadota</taxon>
        <taxon>Gammaproteobacteria</taxon>
        <taxon>Oceanospirillales</taxon>
        <taxon>Oceanospirillaceae</taxon>
        <taxon>Litoribrevibacter</taxon>
    </lineage>
</organism>
<comment type="similarity">
    <text evidence="2 6">Belongs to the PhoU family.</text>
</comment>
<dbReference type="RefSeq" id="WP_284382915.1">
    <property type="nucleotide sequence ID" value="NZ_BSNM01000016.1"/>
</dbReference>
<comment type="caution">
    <text evidence="9">The sequence shown here is derived from an EMBL/GenBank/DDBJ whole genome shotgun (WGS) entry which is preliminary data.</text>
</comment>
<dbReference type="PANTHER" id="PTHR42930">
    <property type="entry name" value="PHOSPHATE-SPECIFIC TRANSPORT SYSTEM ACCESSORY PROTEIN PHOU"/>
    <property type="match status" value="1"/>
</dbReference>
<dbReference type="InterPro" id="IPR028366">
    <property type="entry name" value="PhoU"/>
</dbReference>
<evidence type="ECO:0000313" key="10">
    <source>
        <dbReference type="Proteomes" id="UP001161389"/>
    </source>
</evidence>
<dbReference type="GO" id="GO:0030643">
    <property type="term" value="P:intracellular phosphate ion homeostasis"/>
    <property type="evidence" value="ECO:0007669"/>
    <property type="project" value="InterPro"/>
</dbReference>
<evidence type="ECO:0000256" key="3">
    <source>
        <dbReference type="ARBA" id="ARBA00022448"/>
    </source>
</evidence>
<evidence type="ECO:0000256" key="4">
    <source>
        <dbReference type="ARBA" id="ARBA00022490"/>
    </source>
</evidence>
<evidence type="ECO:0000256" key="2">
    <source>
        <dbReference type="ARBA" id="ARBA00008107"/>
    </source>
</evidence>
<keyword evidence="4 6" id="KW-0963">Cytoplasm</keyword>
<dbReference type="Pfam" id="PF01895">
    <property type="entry name" value="PhoU"/>
    <property type="match status" value="2"/>
</dbReference>
<sequence>MDTIKDAHTHHISQQFNEELEGVKKSMLEMGGLVEKQVRDAIRSLINADVQLAELVRERDELVNNMEVTIDKECTQILAKRQPAASDLRLVLAVSKCISDLERIGDEASKIARLAIELSGQGDSQQGFVEVRHIGDEVSSMIQQALTAFARLDVDSALKVAHEDRTVDMEYRSTVRELITYMMEDPRSISRVLNIIWCLRALERVGDHAMNIGEYVIYLAKGLDVRHMDVEQVEDQLESVEK</sequence>
<keyword evidence="5 6" id="KW-0592">Phosphate transport</keyword>
<dbReference type="AlphaFoldDB" id="A0AA37W7Q3"/>
<dbReference type="PANTHER" id="PTHR42930:SF3">
    <property type="entry name" value="PHOSPHATE-SPECIFIC TRANSPORT SYSTEM ACCESSORY PROTEIN PHOU"/>
    <property type="match status" value="1"/>
</dbReference>
<gene>
    <name evidence="9" type="primary">phoU</name>
    <name evidence="9" type="ORF">GCM10007876_32660</name>
</gene>
<evidence type="ECO:0000256" key="1">
    <source>
        <dbReference type="ARBA" id="ARBA00004496"/>
    </source>
</evidence>
<proteinExistence type="inferred from homology"/>
<protein>
    <recommendedName>
        <fullName evidence="6">Phosphate-specific transport system accessory protein PhoU</fullName>
    </recommendedName>
</protein>
<dbReference type="GO" id="GO:0006817">
    <property type="term" value="P:phosphate ion transport"/>
    <property type="evidence" value="ECO:0007669"/>
    <property type="project" value="UniProtKB-KW"/>
</dbReference>
<dbReference type="Gene3D" id="1.20.58.220">
    <property type="entry name" value="Phosphate transport system protein phou homolog 2, domain 2"/>
    <property type="match status" value="2"/>
</dbReference>
<evidence type="ECO:0000259" key="8">
    <source>
        <dbReference type="Pfam" id="PF01895"/>
    </source>
</evidence>
<name>A0AA37W7Q3_9GAMM</name>
<keyword evidence="3 6" id="KW-0813">Transport</keyword>
<dbReference type="GO" id="GO:0005737">
    <property type="term" value="C:cytoplasm"/>
    <property type="evidence" value="ECO:0007669"/>
    <property type="project" value="UniProtKB-SubCell"/>
</dbReference>
<evidence type="ECO:0000256" key="7">
    <source>
        <dbReference type="SAM" id="Coils"/>
    </source>
</evidence>
<accession>A0AA37W7Q3</accession>
<dbReference type="SUPFAM" id="SSF109755">
    <property type="entry name" value="PhoU-like"/>
    <property type="match status" value="1"/>
</dbReference>
<feature type="coiled-coil region" evidence="7">
    <location>
        <begin position="45"/>
        <end position="72"/>
    </location>
</feature>
<evidence type="ECO:0000256" key="6">
    <source>
        <dbReference type="PIRNR" id="PIRNR003107"/>
    </source>
</evidence>
<dbReference type="InterPro" id="IPR026022">
    <property type="entry name" value="PhoU_dom"/>
</dbReference>
<comment type="subunit">
    <text evidence="6">Homodimer.</text>
</comment>
<keyword evidence="10" id="KW-1185">Reference proteome</keyword>
<comment type="function">
    <text evidence="6">Plays a role in the regulation of phosphate uptake.</text>
</comment>
<keyword evidence="7" id="KW-0175">Coiled coil</keyword>
<reference evidence="9" key="2">
    <citation type="submission" date="2023-01" db="EMBL/GenBank/DDBJ databases">
        <title>Draft genome sequence of Litoribrevibacter albus strain NBRC 110071.</title>
        <authorList>
            <person name="Sun Q."/>
            <person name="Mori K."/>
        </authorList>
    </citation>
    <scope>NUCLEOTIDE SEQUENCE</scope>
    <source>
        <strain evidence="9">NBRC 110071</strain>
    </source>
</reference>